<evidence type="ECO:0000259" key="2">
    <source>
        <dbReference type="Pfam" id="PF15508"/>
    </source>
</evidence>
<dbReference type="Pfam" id="PF15508">
    <property type="entry name" value="NAAA-beta"/>
    <property type="match status" value="1"/>
</dbReference>
<evidence type="ECO:0000313" key="4">
    <source>
        <dbReference type="EMBL" id="CAF3850039.1"/>
    </source>
</evidence>
<gene>
    <name evidence="3" type="ORF">BYL167_LOCUS5666</name>
    <name evidence="4" type="ORF">GIL414_LOCUS3912</name>
</gene>
<proteinExistence type="predicted"/>
<accession>A0A8S2KG88</accession>
<evidence type="ECO:0000313" key="5">
    <source>
        <dbReference type="Proteomes" id="UP000681720"/>
    </source>
</evidence>
<dbReference type="InterPro" id="IPR029130">
    <property type="entry name" value="Acid_ceramidase_N"/>
</dbReference>
<dbReference type="AlphaFoldDB" id="A0A8S2KG88"/>
<protein>
    <recommendedName>
        <fullName evidence="1">ceramidase</fullName>
        <ecNumber evidence="1">3.5.1.23</ecNumber>
    </recommendedName>
</protein>
<dbReference type="EC" id="3.5.1.23" evidence="1"/>
<organism evidence="4 5">
    <name type="scientific">Rotaria magnacalcarata</name>
    <dbReference type="NCBI Taxonomy" id="392030"/>
    <lineage>
        <taxon>Eukaryota</taxon>
        <taxon>Metazoa</taxon>
        <taxon>Spiralia</taxon>
        <taxon>Gnathifera</taxon>
        <taxon>Rotifera</taxon>
        <taxon>Eurotatoria</taxon>
        <taxon>Bdelloidea</taxon>
        <taxon>Philodinida</taxon>
        <taxon>Philodinidae</taxon>
        <taxon>Rotaria</taxon>
    </lineage>
</organism>
<dbReference type="EMBL" id="CAJOBH010001312">
    <property type="protein sequence ID" value="CAF3847542.1"/>
    <property type="molecule type" value="Genomic_DNA"/>
</dbReference>
<evidence type="ECO:0000256" key="1">
    <source>
        <dbReference type="ARBA" id="ARBA00011891"/>
    </source>
</evidence>
<feature type="non-terminal residue" evidence="4">
    <location>
        <position position="1"/>
    </location>
</feature>
<evidence type="ECO:0000313" key="3">
    <source>
        <dbReference type="EMBL" id="CAF3847542.1"/>
    </source>
</evidence>
<feature type="domain" description="Acid ceramidase N-terminal" evidence="2">
    <location>
        <begin position="14"/>
        <end position="69"/>
    </location>
</feature>
<dbReference type="Proteomes" id="UP000681720">
    <property type="component" value="Unassembled WGS sequence"/>
</dbReference>
<comment type="caution">
    <text evidence="4">The sequence shown here is derived from an EMBL/GenBank/DDBJ whole genome shotgun (WGS) entry which is preliminary data.</text>
</comment>
<reference evidence="4" key="1">
    <citation type="submission" date="2021-02" db="EMBL/GenBank/DDBJ databases">
        <authorList>
            <person name="Nowell W R."/>
        </authorList>
    </citation>
    <scope>NUCLEOTIDE SEQUENCE</scope>
</reference>
<dbReference type="PANTHER" id="PTHR28583">
    <property type="entry name" value="ACID AMIDASE"/>
    <property type="match status" value="1"/>
</dbReference>
<name>A0A8S2KG88_9BILA</name>
<sequence length="200" mass="22564">MSSFICNVPGDVSSPPRFVVNLDMLPALRWQHIVRLYADQLHEVEKKIESMVDEIFGQYIGPMLEKVLSTIMAGITRLGLVYYGQELKGLSNDTGIPLGRLVMMQFVYECFACCTSIVCQDEQTNIPMHIRTMDWELDFLKPLTIDVDFQKNDQTVFKATTWIGYVGILTGMRVQNGYSVSVNFRHAGGQLTTNLKTALA</sequence>
<dbReference type="GO" id="GO:0017040">
    <property type="term" value="F:N-acylsphingosine amidohydrolase activity"/>
    <property type="evidence" value="ECO:0007669"/>
    <property type="project" value="UniProtKB-EC"/>
</dbReference>
<dbReference type="EMBL" id="CAJOBJ010000898">
    <property type="protein sequence ID" value="CAF3850039.1"/>
    <property type="molecule type" value="Genomic_DNA"/>
</dbReference>
<dbReference type="Proteomes" id="UP000681967">
    <property type="component" value="Unassembled WGS sequence"/>
</dbReference>
<dbReference type="PANTHER" id="PTHR28583:SF1">
    <property type="entry name" value="ACID CERAMIDASE"/>
    <property type="match status" value="1"/>
</dbReference>